<keyword evidence="3" id="KW-0378">Hydrolase</keyword>
<evidence type="ECO:0000259" key="2">
    <source>
        <dbReference type="Pfam" id="PF02272"/>
    </source>
</evidence>
<evidence type="ECO:0000313" key="3">
    <source>
        <dbReference type="EMBL" id="MDH8676583.1"/>
    </source>
</evidence>
<sequence>MEQTQALKALLEDQSLETVLILPHNMPDGDTLGSCIGVYHLIKQYNKMGYIVLNDDIPSNLSFLFEGELKCVKSDDVSDVAFDICIAVDAGETKLFEDREPLFRKGKHTVCIDHHKTNTHYAALNIVVVEASSTGEIVYMLTEELGCTINAQSAEGLYAAIVTDTGSFRYSNTRPLTFSICEKLVATGFDFNRLNVEIYQNKSYEKLLLLNRVFETLKLYCDGKCAVVKLSKQLIDLLALSEYDTDGIVEFVRDISGVEVVVFIRHLYDHAHKVSMRSKYNFDVSEIALAFKGGGHTKAAGFKSDDTIENIESKLVEAISKALN</sequence>
<dbReference type="PANTHER" id="PTHR47618:SF1">
    <property type="entry name" value="BIFUNCTIONAL OLIGORIBONUCLEASE AND PAP PHOSPHATASE NRNA"/>
    <property type="match status" value="1"/>
</dbReference>
<dbReference type="Pfam" id="PF01368">
    <property type="entry name" value="DHH"/>
    <property type="match status" value="1"/>
</dbReference>
<gene>
    <name evidence="3" type="ORF">QE109_00420</name>
</gene>
<dbReference type="InterPro" id="IPR038763">
    <property type="entry name" value="DHH_sf"/>
</dbReference>
<accession>A0ABT6N847</accession>
<dbReference type="Proteomes" id="UP001158045">
    <property type="component" value="Unassembled WGS sequence"/>
</dbReference>
<keyword evidence="4" id="KW-1185">Reference proteome</keyword>
<reference evidence="3 4" key="1">
    <citation type="submission" date="2023-04" db="EMBL/GenBank/DDBJ databases">
        <title>Fusibacter bizertensis strain WBS, isolated from littoral bottom sediments of the Arctic seas - biochemical and genomic analysis.</title>
        <authorList>
            <person name="Brioukhanov A.L."/>
        </authorList>
    </citation>
    <scope>NUCLEOTIDE SEQUENCE [LARGE SCALE GENOMIC DNA]</scope>
    <source>
        <strain evidence="3 4">WBS</strain>
    </source>
</reference>
<dbReference type="EC" id="3.1.3.7" evidence="3"/>
<evidence type="ECO:0000259" key="1">
    <source>
        <dbReference type="Pfam" id="PF01368"/>
    </source>
</evidence>
<dbReference type="RefSeq" id="WP_281092384.1">
    <property type="nucleotide sequence ID" value="NZ_JARYZI010000001.1"/>
</dbReference>
<dbReference type="Gene3D" id="3.10.310.30">
    <property type="match status" value="1"/>
</dbReference>
<name>A0ABT6N847_9FIRM</name>
<feature type="domain" description="DHHA1" evidence="2">
    <location>
        <begin position="246"/>
        <end position="321"/>
    </location>
</feature>
<organism evidence="3 4">
    <name type="scientific">Fusibacter bizertensis</name>
    <dbReference type="NCBI Taxonomy" id="1488331"/>
    <lineage>
        <taxon>Bacteria</taxon>
        <taxon>Bacillati</taxon>
        <taxon>Bacillota</taxon>
        <taxon>Clostridia</taxon>
        <taxon>Eubacteriales</taxon>
        <taxon>Eubacteriales Family XII. Incertae Sedis</taxon>
        <taxon>Fusibacter</taxon>
    </lineage>
</organism>
<dbReference type="SUPFAM" id="SSF64182">
    <property type="entry name" value="DHH phosphoesterases"/>
    <property type="match status" value="1"/>
</dbReference>
<evidence type="ECO:0000313" key="4">
    <source>
        <dbReference type="Proteomes" id="UP001158045"/>
    </source>
</evidence>
<dbReference type="Pfam" id="PF02272">
    <property type="entry name" value="DHHA1"/>
    <property type="match status" value="1"/>
</dbReference>
<protein>
    <submittedName>
        <fullName evidence="3">Bifunctional oligoribonuclease/PAP phosphatase NrnA</fullName>
        <ecNumber evidence="3">3.1.3.7</ecNumber>
    </submittedName>
</protein>
<dbReference type="InterPro" id="IPR001667">
    <property type="entry name" value="DDH_dom"/>
</dbReference>
<dbReference type="Gene3D" id="3.90.1640.10">
    <property type="entry name" value="inorganic pyrophosphatase (n-terminal core)"/>
    <property type="match status" value="1"/>
</dbReference>
<dbReference type="GO" id="GO:0008441">
    <property type="term" value="F:3'(2'),5'-bisphosphate nucleotidase activity"/>
    <property type="evidence" value="ECO:0007669"/>
    <property type="project" value="UniProtKB-EC"/>
</dbReference>
<proteinExistence type="predicted"/>
<feature type="domain" description="DDH" evidence="1">
    <location>
        <begin position="19"/>
        <end position="161"/>
    </location>
</feature>
<dbReference type="InterPro" id="IPR003156">
    <property type="entry name" value="DHHA1_dom"/>
</dbReference>
<dbReference type="EMBL" id="JARYZI010000001">
    <property type="protein sequence ID" value="MDH8676583.1"/>
    <property type="molecule type" value="Genomic_DNA"/>
</dbReference>
<dbReference type="PANTHER" id="PTHR47618">
    <property type="entry name" value="BIFUNCTIONAL OLIGORIBONUCLEASE AND PAP PHOSPHATASE NRNA"/>
    <property type="match status" value="1"/>
</dbReference>
<dbReference type="InterPro" id="IPR051319">
    <property type="entry name" value="Oligoribo/pAp-PDE_c-di-AMP_PDE"/>
</dbReference>
<comment type="caution">
    <text evidence="3">The sequence shown here is derived from an EMBL/GenBank/DDBJ whole genome shotgun (WGS) entry which is preliminary data.</text>
</comment>